<evidence type="ECO:0000313" key="10">
    <source>
        <dbReference type="EMBL" id="CAL1540813.1"/>
    </source>
</evidence>
<feature type="region of interest" description="Disordered" evidence="8">
    <location>
        <begin position="589"/>
        <end position="616"/>
    </location>
</feature>
<feature type="region of interest" description="Disordered" evidence="8">
    <location>
        <begin position="553"/>
        <end position="572"/>
    </location>
</feature>
<dbReference type="FunFam" id="2.60.40.10:FF:000032">
    <property type="entry name" value="palladin isoform X1"/>
    <property type="match status" value="2"/>
</dbReference>
<feature type="domain" description="Ig-like" evidence="9">
    <location>
        <begin position="754"/>
        <end position="845"/>
    </location>
</feature>
<feature type="compositionally biased region" description="Polar residues" evidence="8">
    <location>
        <begin position="664"/>
        <end position="674"/>
    </location>
</feature>
<feature type="domain" description="Ig-like" evidence="9">
    <location>
        <begin position="1886"/>
        <end position="1975"/>
    </location>
</feature>
<dbReference type="FunFam" id="2.60.40.10:FF:000714">
    <property type="entry name" value="Titin novex-3"/>
    <property type="match status" value="2"/>
</dbReference>
<dbReference type="SMART" id="SM00409">
    <property type="entry name" value="IG"/>
    <property type="match status" value="12"/>
</dbReference>
<evidence type="ECO:0000256" key="3">
    <source>
        <dbReference type="ARBA" id="ARBA00022490"/>
    </source>
</evidence>
<feature type="compositionally biased region" description="Basic and acidic residues" evidence="8">
    <location>
        <begin position="553"/>
        <end position="562"/>
    </location>
</feature>
<dbReference type="CDD" id="cd23767">
    <property type="entry name" value="IQCD"/>
    <property type="match status" value="1"/>
</dbReference>
<feature type="compositionally biased region" description="Pro residues" evidence="8">
    <location>
        <begin position="652"/>
        <end position="661"/>
    </location>
</feature>
<evidence type="ECO:0000256" key="5">
    <source>
        <dbReference type="ARBA" id="ARBA00023054"/>
    </source>
</evidence>
<protein>
    <recommendedName>
        <fullName evidence="9">Ig-like domain-containing protein</fullName>
    </recommendedName>
</protein>
<proteinExistence type="inferred from homology"/>
<comment type="caution">
    <text evidence="10">The sequence shown here is derived from an EMBL/GenBank/DDBJ whole genome shotgun (WGS) entry which is preliminary data.</text>
</comment>
<dbReference type="FunFam" id="2.60.40.10:FF:000345">
    <property type="entry name" value="Muscle M-line assembly protein unc-89"/>
    <property type="match status" value="2"/>
</dbReference>
<feature type="domain" description="Ig-like" evidence="9">
    <location>
        <begin position="1574"/>
        <end position="1663"/>
    </location>
</feature>
<feature type="domain" description="Ig-like" evidence="9">
    <location>
        <begin position="1324"/>
        <end position="1409"/>
    </location>
</feature>
<sequence>QEFVVSSFERRLMEEIEYREGKVKLHSETETEYDTDQPEERIASSQAQAPQFVQPLKDFRLMEGTDVTFVCKVTGRPRPKIAWYKDGKRIKRSTRYEIKYTQDGYCTLRIHTGLASDTGHYTVLAVNSVGKTTCSGQLYVDAVGNIDATSFVSPETLQRILRRDSVRGSRRGSEDQGGVFETVSKPEFKRLPEDLEVREGNPVRLDTLVLGRPNPELFWYRNGVQVHNDDNHKIVINEDGVNSLLIVSASRIDAGTYTCVAKNRGGEETFTVNVSVLEKEQMQPPRFIDRMQNFTVGEGQPVALTCMATGVPTPMMSWQKDGRMVSDLDYRIETDQGRSTLIIDSAEPSDSAWFQCSAVNVAGTATTRAKLAVQPDLTKDQKTRRIEAPKRVLSPHYEIQSEGPVQQISYVTEHDSATLRLIKEEQLKRPQPPQQKPVAPKPTPPVAAKPFLPKPIPAPPAPTPETSTPMLTEEEDDYQRKSVIDAKKLFSKPDEIARPAPTRPHKPITVLFKPREPSPSYDIQKTGPVQLISYASDNERGYLRLIDEQDLQRKVPTERSEPEPSYIAETQKDFEPKFKPVTAIIKVPPPVAPKPERVLSSATPVATTPKPELSPFEATIPLVPKQKEYRPVAPPVPVPKPEPKKTELYLPPSEPIIPPLLSPKQTPAVTQKTVAPSPAPRQRVRKAPSPPESRPIVLRQEPHPEWAPESIDVPAAAKAVEDREYQDSAVREYIRREGEAPPIEDLYDREKNRPARFKTHIKDLSLKENDAAHFECKLLPLGDPTMKVEWFKDGEPLHHGTRYIPAYDFGFVTLDILWMYPEDSGVYECRATNDFGEDTTTATVVCRPLRSIIMDTQLPGEGAVRLQEMEEHWRSHMNVEEKIIEEPKTKTPPSIDLKPEPVETGEGEPAKFLVKVSGYPRPRVNWWINGSLIVGGTRFKLTYDGMMHHMEIPRCREYDAGQIRVVAKNSEGEEESSTSLIVMPKEDWRAKLKQAPKGELEIELERRKKIELRTVELDKALKKPKATEYELRQMEKASESKVRIQKDTEVIMAEQQYISVHTQLRRLDSGVVSEPVFVERARLVPIDQTQAPPEDKQLVEQQITLQRGEPPVFTKPLRPIRVPEGSSVNLEVQFKGIPPPVITWYRDSFEIQPSRDFQISTTETSSTLHVPEVFAEDAGLFTVKAYNKFGMVQCKAKLTVEEGEQPEKEVPPEFRSLTRDTKAIQGEPVTFDCQITASPPPQVHWTKEGQPIPDSPRWKFIKEDNNYTLVIYEAQPWDAGVYACVAINTVGKATCTARLTVEKPEKPIEPSAAQPPQESSIEPPYVIEEPKMVDVDEGEPVRFECVIKGKPHPVVTWYRNNQLVKPSKYFRMDSTLEGVHTLSIMEAFPEDTGTYKCVARNKAGEVTVVTYLKVHGTESEPDQLQPEAFAQPPSFVRPISNMMVTENTPAKFEAVFSGVPTPEITWIRNGIQTLHDSREYKIETIDRLTTLTIYKAHPEDTGMITCRARNQAGTTECSAELYVQRKSSSLYYFTPLVHIYTIVHIFAAISCTPIMGHLYIYIHISEVKDERFAPVIKQGLAPITTKDGGQARFEAEIVGLPVPTITWYKDEQLIHPSEEFEIAFSEENIASLFIHDVLPEDAGKYVVVANNEMGTATTSANLEVEAAEVSDVSQEETSGIAPVFTIKPTFQLVDETETATFTATIEAVPQPQILWTKDSSPLPDDDRFQTSFSKDEDTYHTSLVITETRPEDAGTYKVTATNDIGEEVVKVSLIVNKIVEEKKDFRDQLATATFEIPQKPEEVEQVDFRDMLQTEVKTKVGVRFETEQLDFRHLLKSSKTKAKKFATDVEGEATVTQELPEAEQVDFRTVLKRPSVDKEEPKKESPVFVRPIEDVNVREGESARFECKVTGQPAPHVMWYHDQQPIKSDTIYQILPGEEGEFTLLISEAFPEDSGVYTVRAFNDEAEVECHATLTVEELVSETSSVTSKEDKQEEEESVKDIQVEAVIKIQSAFRGYKAREEVKHLKETRLTATSEFTVDSTVTVEEQEDQRIVEDVPISLDKRESPRVDETVQLKPVEELTSDIEQEVPEETVVFEMPHSVTKTDEVVPERLAAEVDSQEVSDTLDKIQEQPVQFVSESGESVVEVVEEVSVETRTDEEIEQTEVSRHVSEIDIYPTEQITEIRPQIIREELVIIKEQEEMVPEEEEVLEEVETEIFEVCSEKVEEEILPQKETEKPSLTTKEIHVEVSEEEQEVEITKEILLYPEETITEERTQIFKEELVVEKEKEEMAPEDIDVTEEVPTEEIESIPSEKVHEDIVSYDFGEQPSITADETEFGVTEVDKEVEESMKIEDYAEETATEVISQIFRDRLVIEKEQEGQAPEEEEVDTVLETDVIEVKPIERIEEDMLPEDVSDRLTVTIDKVHVDVTEVEEEEEVSKEIPLYPEEIVTEERIQIFREELVIDKEKPESVHEVEEVTQEIQLEEFEITPADKVEEDMVPFMEADKPNVIRDEIQVETTEGEKEVDVINEIPLYPEETITEERSQIYREELIIEKEEPNQAPEDQVLAEEEQLEVFDTIPSEKIDEKAVPFEEADSPSITTDEIQVEETVIEKEAEVINEIPLYPEETITEERSQI</sequence>
<dbReference type="SMART" id="SM00015">
    <property type="entry name" value="IQ"/>
    <property type="match status" value="1"/>
</dbReference>
<feature type="domain" description="Ig-like" evidence="9">
    <location>
        <begin position="285"/>
        <end position="372"/>
    </location>
</feature>
<feature type="domain" description="Ig-like" evidence="9">
    <location>
        <begin position="1212"/>
        <end position="1300"/>
    </location>
</feature>
<feature type="region of interest" description="Disordered" evidence="8">
    <location>
        <begin position="495"/>
        <end position="524"/>
    </location>
</feature>
<evidence type="ECO:0000256" key="8">
    <source>
        <dbReference type="SAM" id="MobiDB-lite"/>
    </source>
</evidence>
<dbReference type="PROSITE" id="PS50096">
    <property type="entry name" value="IQ"/>
    <property type="match status" value="1"/>
</dbReference>
<dbReference type="InterPro" id="IPR003598">
    <property type="entry name" value="Ig_sub2"/>
</dbReference>
<dbReference type="FunFam" id="2.60.40.10:FF:000119">
    <property type="entry name" value="Sallimus, isoform P"/>
    <property type="match status" value="1"/>
</dbReference>
<accession>A0AAV2I2M7</accession>
<dbReference type="InterPro" id="IPR013098">
    <property type="entry name" value="Ig_I-set"/>
</dbReference>
<feature type="region of interest" description="Disordered" evidence="8">
    <location>
        <begin position="425"/>
        <end position="476"/>
    </location>
</feature>
<dbReference type="EMBL" id="CAXITT010000401">
    <property type="protein sequence ID" value="CAL1540813.1"/>
    <property type="molecule type" value="Genomic_DNA"/>
</dbReference>
<dbReference type="InterPro" id="IPR036179">
    <property type="entry name" value="Ig-like_dom_sf"/>
</dbReference>
<evidence type="ECO:0000256" key="4">
    <source>
        <dbReference type="ARBA" id="ARBA00022737"/>
    </source>
</evidence>
<feature type="domain" description="Ig-like" evidence="9">
    <location>
        <begin position="50"/>
        <end position="139"/>
    </location>
</feature>
<evidence type="ECO:0000313" key="11">
    <source>
        <dbReference type="Proteomes" id="UP001497497"/>
    </source>
</evidence>
<feature type="region of interest" description="Disordered" evidence="8">
    <location>
        <begin position="887"/>
        <end position="906"/>
    </location>
</feature>
<dbReference type="InterPro" id="IPR000048">
    <property type="entry name" value="IQ_motif_EF-hand-BS"/>
</dbReference>
<feature type="domain" description="Ig-like" evidence="9">
    <location>
        <begin position="1110"/>
        <end position="1199"/>
    </location>
</feature>
<feature type="domain" description="Ig-like" evidence="9">
    <location>
        <begin position="186"/>
        <end position="275"/>
    </location>
</feature>
<dbReference type="FunFam" id="2.60.40.10:FF:000425">
    <property type="entry name" value="Myosin light chain kinase"/>
    <property type="match status" value="4"/>
</dbReference>
<keyword evidence="5" id="KW-0175">Coiled coil</keyword>
<dbReference type="InterPro" id="IPR013783">
    <property type="entry name" value="Ig-like_fold"/>
</dbReference>
<dbReference type="PROSITE" id="PS50835">
    <property type="entry name" value="IG_LIKE"/>
    <property type="match status" value="11"/>
</dbReference>
<dbReference type="Pfam" id="PF07679">
    <property type="entry name" value="I-set"/>
    <property type="match status" value="12"/>
</dbReference>
<evidence type="ECO:0000256" key="2">
    <source>
        <dbReference type="ARBA" id="ARBA00006692"/>
    </source>
</evidence>
<comment type="subcellular location">
    <subcellularLocation>
        <location evidence="1">Cytoplasm</location>
    </subcellularLocation>
</comment>
<organism evidence="10 11">
    <name type="scientific">Lymnaea stagnalis</name>
    <name type="common">Great pond snail</name>
    <name type="synonym">Helix stagnalis</name>
    <dbReference type="NCBI Taxonomy" id="6523"/>
    <lineage>
        <taxon>Eukaryota</taxon>
        <taxon>Metazoa</taxon>
        <taxon>Spiralia</taxon>
        <taxon>Lophotrochozoa</taxon>
        <taxon>Mollusca</taxon>
        <taxon>Gastropoda</taxon>
        <taxon>Heterobranchia</taxon>
        <taxon>Euthyneura</taxon>
        <taxon>Panpulmonata</taxon>
        <taxon>Hygrophila</taxon>
        <taxon>Lymnaeoidea</taxon>
        <taxon>Lymnaeidae</taxon>
        <taxon>Lymnaea</taxon>
    </lineage>
</organism>
<feature type="non-terminal residue" evidence="10">
    <location>
        <position position="1"/>
    </location>
</feature>
<dbReference type="PANTHER" id="PTHR47633:SF4">
    <property type="entry name" value="MYOPALLADIN ISOFORM X1"/>
    <property type="match status" value="1"/>
</dbReference>
<feature type="compositionally biased region" description="Pro residues" evidence="8">
    <location>
        <begin position="430"/>
        <end position="463"/>
    </location>
</feature>
<evidence type="ECO:0000256" key="6">
    <source>
        <dbReference type="ARBA" id="ARBA00023157"/>
    </source>
</evidence>
<feature type="region of interest" description="Disordered" evidence="8">
    <location>
        <begin position="27"/>
        <end position="47"/>
    </location>
</feature>
<feature type="domain" description="Ig-like" evidence="9">
    <location>
        <begin position="1433"/>
        <end position="1522"/>
    </location>
</feature>
<feature type="region of interest" description="Disordered" evidence="8">
    <location>
        <begin position="630"/>
        <end position="696"/>
    </location>
</feature>
<dbReference type="Pfam" id="PF00612">
    <property type="entry name" value="IQ"/>
    <property type="match status" value="1"/>
</dbReference>
<dbReference type="InterPro" id="IPR007110">
    <property type="entry name" value="Ig-like_dom"/>
</dbReference>
<name>A0AAV2I2M7_LYMST</name>
<dbReference type="PANTHER" id="PTHR47633">
    <property type="entry name" value="IMMUNOGLOBULIN"/>
    <property type="match status" value="1"/>
</dbReference>
<feature type="region of interest" description="Disordered" evidence="8">
    <location>
        <begin position="2505"/>
        <end position="2524"/>
    </location>
</feature>
<feature type="domain" description="Ig-like" evidence="9">
    <location>
        <begin position="1682"/>
        <end position="1776"/>
    </location>
</feature>
<keyword evidence="11" id="KW-1185">Reference proteome</keyword>
<reference evidence="10 11" key="1">
    <citation type="submission" date="2024-04" db="EMBL/GenBank/DDBJ databases">
        <authorList>
            <consortium name="Genoscope - CEA"/>
            <person name="William W."/>
        </authorList>
    </citation>
    <scope>NUCLEOTIDE SEQUENCE [LARGE SCALE GENOMIC DNA]</scope>
</reference>
<dbReference type="SUPFAM" id="SSF48726">
    <property type="entry name" value="Immunoglobulin"/>
    <property type="match status" value="12"/>
</dbReference>
<evidence type="ECO:0000256" key="1">
    <source>
        <dbReference type="ARBA" id="ARBA00004496"/>
    </source>
</evidence>
<dbReference type="SMART" id="SM00408">
    <property type="entry name" value="IGc2"/>
    <property type="match status" value="11"/>
</dbReference>
<dbReference type="Gene3D" id="1.20.5.190">
    <property type="match status" value="1"/>
</dbReference>
<keyword evidence="6" id="KW-1015">Disulfide bond</keyword>
<dbReference type="GO" id="GO:0031674">
    <property type="term" value="C:I band"/>
    <property type="evidence" value="ECO:0007669"/>
    <property type="project" value="UniProtKB-ARBA"/>
</dbReference>
<evidence type="ECO:0000259" key="9">
    <source>
        <dbReference type="PROSITE" id="PS50835"/>
    </source>
</evidence>
<gene>
    <name evidence="10" type="ORF">GSLYS_00014462001</name>
</gene>
<feature type="non-terminal residue" evidence="10">
    <location>
        <position position="2637"/>
    </location>
</feature>
<comment type="similarity">
    <text evidence="2">Belongs to the protein kinase superfamily. CAMK Ser/Thr protein kinase family.</text>
</comment>
<dbReference type="InterPro" id="IPR003599">
    <property type="entry name" value="Ig_sub"/>
</dbReference>
<keyword evidence="7" id="KW-0393">Immunoglobulin domain</keyword>
<dbReference type="Gene3D" id="2.60.40.10">
    <property type="entry name" value="Immunoglobulins"/>
    <property type="match status" value="12"/>
</dbReference>
<keyword evidence="4" id="KW-0677">Repeat</keyword>
<keyword evidence="3" id="KW-0963">Cytoplasm</keyword>
<evidence type="ECO:0000256" key="7">
    <source>
        <dbReference type="ARBA" id="ARBA00023319"/>
    </source>
</evidence>
<dbReference type="Proteomes" id="UP001497497">
    <property type="component" value="Unassembled WGS sequence"/>
</dbReference>
<dbReference type="FunFam" id="2.60.40.10:FF:000697">
    <property type="entry name" value="titin isoform X1"/>
    <property type="match status" value="1"/>
</dbReference>